<reference evidence="1" key="1">
    <citation type="submission" date="2022-03" db="EMBL/GenBank/DDBJ databases">
        <title>Genome Sequence of a New Salmonella enterica Strain (Salmonella Abeokuta) isolated from Poultry Feed in Nigeria.</title>
        <authorList>
            <person name="Fagbamila I."/>
            <person name="Barco L."/>
            <person name="Monorella C."/>
            <person name="Beld M.V.D."/>
            <person name="Mooijman K."/>
            <person name="Hernandez-Segura A."/>
            <person name="Orsini M."/>
            <person name="Ajayi O."/>
            <person name="Ngulukun S."/>
            <person name="Jambalang A.-R."/>
            <person name="Sati N."/>
            <person name="Emmennaa P."/>
            <person name="Ankeli P."/>
            <person name="Muhammad M."/>
        </authorList>
    </citation>
    <scope>NUCLEOTIDE SEQUENCE</scope>
    <source>
        <strain evidence="1">OG19FER4</strain>
    </source>
</reference>
<dbReference type="RefSeq" id="WP_242105145.1">
    <property type="nucleotide sequence ID" value="NZ_CP093445.1"/>
</dbReference>
<name>A0A8T9IED4_SALET</name>
<sequence length="128" mass="14164">MARPRKPINLAEVTNLASRGLTEEQIGAALGISTDTIRRRKKDYAEFGEALKKGKAQGVAMVTNALFKNAQEGNVVAQIFYLKNRDPENWRERVEHTGKGGGPVETVNYTADDYRAAARKIDSLLDDD</sequence>
<protein>
    <submittedName>
        <fullName evidence="1">Helix-turn-helix domain-containing protein</fullName>
    </submittedName>
</protein>
<accession>A0A8T9IED4</accession>
<dbReference type="AlphaFoldDB" id="A0A8T9IED4"/>
<dbReference type="Pfam" id="PF13384">
    <property type="entry name" value="HTH_23"/>
    <property type="match status" value="1"/>
</dbReference>
<gene>
    <name evidence="1" type="ORF">MOV10_14255</name>
</gene>
<proteinExistence type="predicted"/>
<dbReference type="EMBL" id="CP093445">
    <property type="protein sequence ID" value="UNO32301.1"/>
    <property type="molecule type" value="Genomic_DNA"/>
</dbReference>
<evidence type="ECO:0000313" key="1">
    <source>
        <dbReference type="EMBL" id="UNO32301.1"/>
    </source>
</evidence>
<organism evidence="1">
    <name type="scientific">Salmonella enterica subsp. enterica serovar Abeokuta</name>
    <dbReference type="NCBI Taxonomy" id="2926665"/>
    <lineage>
        <taxon>Bacteria</taxon>
        <taxon>Pseudomonadati</taxon>
        <taxon>Pseudomonadota</taxon>
        <taxon>Gammaproteobacteria</taxon>
        <taxon>Enterobacterales</taxon>
        <taxon>Enterobacteriaceae</taxon>
        <taxon>Salmonella</taxon>
    </lineage>
</organism>